<dbReference type="AlphaFoldDB" id="A0A1F6D2C7"/>
<accession>A0A1F6D2C7</accession>
<name>A0A1F6D2C7_HANXR</name>
<protein>
    <submittedName>
        <fullName evidence="1">Transcriptional regulator</fullName>
    </submittedName>
</protein>
<reference evidence="1 2" key="1">
    <citation type="journal article" date="2016" name="Nat. Commun.">
        <title>Thousands of microbial genomes shed light on interconnected biogeochemical processes in an aquifer system.</title>
        <authorList>
            <person name="Anantharaman K."/>
            <person name="Brown C.T."/>
            <person name="Hug L.A."/>
            <person name="Sharon I."/>
            <person name="Castelle C.J."/>
            <person name="Probst A.J."/>
            <person name="Thomas B.C."/>
            <person name="Singh A."/>
            <person name="Wilkins M.J."/>
            <person name="Karaoz U."/>
            <person name="Brodie E.L."/>
            <person name="Williams K.H."/>
            <person name="Hubbard S.S."/>
            <person name="Banfield J.F."/>
        </authorList>
    </citation>
    <scope>NUCLEOTIDE SEQUENCE [LARGE SCALE GENOMIC DNA]</scope>
    <source>
        <strain evidence="2">RIFCSPLOWO2_12_FULL_64_10</strain>
    </source>
</reference>
<dbReference type="Pfam" id="PF13711">
    <property type="entry name" value="DUF4160"/>
    <property type="match status" value="1"/>
</dbReference>
<evidence type="ECO:0000313" key="2">
    <source>
        <dbReference type="Proteomes" id="UP000178606"/>
    </source>
</evidence>
<evidence type="ECO:0000313" key="1">
    <source>
        <dbReference type="EMBL" id="OGG55589.1"/>
    </source>
</evidence>
<gene>
    <name evidence="1" type="ORF">A3F84_20670</name>
</gene>
<proteinExistence type="predicted"/>
<organism evidence="1 2">
    <name type="scientific">Handelsmanbacteria sp. (strain RIFCSPLOWO2_12_FULL_64_10)</name>
    <dbReference type="NCBI Taxonomy" id="1817868"/>
    <lineage>
        <taxon>Bacteria</taxon>
        <taxon>Candidatus Handelsmaniibacteriota</taxon>
    </lineage>
</organism>
<comment type="caution">
    <text evidence="1">The sequence shown here is derived from an EMBL/GenBank/DDBJ whole genome shotgun (WGS) entry which is preliminary data.</text>
</comment>
<dbReference type="Proteomes" id="UP000178606">
    <property type="component" value="Unassembled WGS sequence"/>
</dbReference>
<sequence>MPELSRFLGIVIGMFAREHPPPHFHAVYGEYQITVDIQNGVVHGDFPKRALQHVLEWLDLHQEELLENWNLIQAGKPPYKITPLE</sequence>
<dbReference type="InterPro" id="IPR025427">
    <property type="entry name" value="DUF4160"/>
</dbReference>
<dbReference type="EMBL" id="MFKF01000069">
    <property type="protein sequence ID" value="OGG55589.1"/>
    <property type="molecule type" value="Genomic_DNA"/>
</dbReference>